<dbReference type="Gene3D" id="2.60.40.180">
    <property type="entry name" value="Transthyretin/hydroxyisourate hydrolase domain"/>
    <property type="match status" value="1"/>
</dbReference>
<keyword evidence="5 7" id="KW-0659">Purine metabolism</keyword>
<accession>A0ABU6JXH0</accession>
<comment type="caution">
    <text evidence="9">The sequence shown here is derived from an EMBL/GenBank/DDBJ whole genome shotgun (WGS) entry which is preliminary data.</text>
</comment>
<evidence type="ECO:0000313" key="9">
    <source>
        <dbReference type="EMBL" id="MEC5384303.1"/>
    </source>
</evidence>
<dbReference type="InterPro" id="IPR036817">
    <property type="entry name" value="Transthyretin/HIU_hydrolase_sf"/>
</dbReference>
<gene>
    <name evidence="9" type="primary">uraH</name>
    <name evidence="9" type="ORF">VVD49_01140</name>
</gene>
<dbReference type="PANTHER" id="PTHR10395:SF7">
    <property type="entry name" value="5-HYDROXYISOURATE HYDROLASE"/>
    <property type="match status" value="1"/>
</dbReference>
<evidence type="ECO:0000256" key="3">
    <source>
        <dbReference type="ARBA" id="ARBA00009850"/>
    </source>
</evidence>
<evidence type="ECO:0000256" key="6">
    <source>
        <dbReference type="ARBA" id="ARBA00022801"/>
    </source>
</evidence>
<feature type="domain" description="Transthyretin/hydroxyisourate hydrolase" evidence="8">
    <location>
        <begin position="4"/>
        <end position="114"/>
    </location>
</feature>
<reference evidence="9 10" key="1">
    <citation type="submission" date="2024-01" db="EMBL/GenBank/DDBJ databases">
        <title>Uliginosibacterium soil sp. nov.</title>
        <authorList>
            <person name="Lv Y."/>
        </authorList>
    </citation>
    <scope>NUCLEOTIDE SEQUENCE [LARGE SCALE GENOMIC DNA]</scope>
    <source>
        <strain evidence="9 10">H3</strain>
    </source>
</reference>
<dbReference type="PANTHER" id="PTHR10395">
    <property type="entry name" value="URICASE AND TRANSTHYRETIN-RELATED"/>
    <property type="match status" value="1"/>
</dbReference>
<sequence>MGKLSTHVLDTANGHPAGGMAYALFRRGETTPLVSGVTNADGRTDAPLLQGDTLKKGAYSLRFEVAIYFRARGVELPDPPFLDVVTLDFGIADEEGHYHVPLLVSPWAFSTYRGS</sequence>
<dbReference type="CDD" id="cd05822">
    <property type="entry name" value="TLP_HIUase"/>
    <property type="match status" value="1"/>
</dbReference>
<evidence type="ECO:0000313" key="10">
    <source>
        <dbReference type="Proteomes" id="UP001331561"/>
    </source>
</evidence>
<evidence type="ECO:0000256" key="4">
    <source>
        <dbReference type="ARBA" id="ARBA00011881"/>
    </source>
</evidence>
<dbReference type="Proteomes" id="UP001331561">
    <property type="component" value="Unassembled WGS sequence"/>
</dbReference>
<dbReference type="EC" id="3.5.2.17" evidence="7"/>
<organism evidence="9 10">
    <name type="scientific">Uliginosibacterium silvisoli</name>
    <dbReference type="NCBI Taxonomy" id="3114758"/>
    <lineage>
        <taxon>Bacteria</taxon>
        <taxon>Pseudomonadati</taxon>
        <taxon>Pseudomonadota</taxon>
        <taxon>Betaproteobacteria</taxon>
        <taxon>Rhodocyclales</taxon>
        <taxon>Zoogloeaceae</taxon>
        <taxon>Uliginosibacterium</taxon>
    </lineage>
</organism>
<dbReference type="RefSeq" id="WP_327597283.1">
    <property type="nucleotide sequence ID" value="NZ_JAYXHS010000001.1"/>
</dbReference>
<dbReference type="NCBIfam" id="TIGR02962">
    <property type="entry name" value="hdxy_isourate"/>
    <property type="match status" value="1"/>
</dbReference>
<dbReference type="InterPro" id="IPR023416">
    <property type="entry name" value="Transthyretin/HIU_hydrolase_d"/>
</dbReference>
<dbReference type="PRINTS" id="PR00189">
    <property type="entry name" value="TRNSTHYRETIN"/>
</dbReference>
<evidence type="ECO:0000256" key="5">
    <source>
        <dbReference type="ARBA" id="ARBA00022631"/>
    </source>
</evidence>
<dbReference type="SUPFAM" id="SSF49472">
    <property type="entry name" value="Transthyretin (synonym: prealbumin)"/>
    <property type="match status" value="1"/>
</dbReference>
<dbReference type="InterPro" id="IPR000895">
    <property type="entry name" value="Transthyretin/HIU_hydrolase"/>
</dbReference>
<comment type="subunit">
    <text evidence="4 7">Homotetramer.</text>
</comment>
<name>A0ABU6JXH0_9RHOO</name>
<proteinExistence type="inferred from homology"/>
<dbReference type="EMBL" id="JAYXHS010000001">
    <property type="protein sequence ID" value="MEC5384303.1"/>
    <property type="molecule type" value="Genomic_DNA"/>
</dbReference>
<comment type="function">
    <text evidence="2">Catalyzes the hydrolysis of 5-hydroxyisourate (HIU) to 2-oxo-4-hydroxy-4-carboxy-5-ureidoimidazoline (OHCU).</text>
</comment>
<evidence type="ECO:0000259" key="8">
    <source>
        <dbReference type="Pfam" id="PF00576"/>
    </source>
</evidence>
<comment type="similarity">
    <text evidence="3 7">Belongs to the transthyretin family. 5-hydroxyisourate hydrolase subfamily.</text>
</comment>
<dbReference type="InterPro" id="IPR014306">
    <property type="entry name" value="Hydroxyisourate_hydrolase"/>
</dbReference>
<comment type="catalytic activity">
    <reaction evidence="1 7">
        <text>5-hydroxyisourate + H2O = 5-hydroxy-2-oxo-4-ureido-2,5-dihydro-1H-imidazole-5-carboxylate + H(+)</text>
        <dbReference type="Rhea" id="RHEA:23736"/>
        <dbReference type="ChEBI" id="CHEBI:15377"/>
        <dbReference type="ChEBI" id="CHEBI:15378"/>
        <dbReference type="ChEBI" id="CHEBI:18072"/>
        <dbReference type="ChEBI" id="CHEBI:58639"/>
        <dbReference type="EC" id="3.5.2.17"/>
    </reaction>
</comment>
<dbReference type="Pfam" id="PF00576">
    <property type="entry name" value="Transthyretin"/>
    <property type="match status" value="1"/>
</dbReference>
<keyword evidence="10" id="KW-1185">Reference proteome</keyword>
<evidence type="ECO:0000256" key="7">
    <source>
        <dbReference type="RuleBase" id="RU361270"/>
    </source>
</evidence>
<evidence type="ECO:0000256" key="1">
    <source>
        <dbReference type="ARBA" id="ARBA00001043"/>
    </source>
</evidence>
<dbReference type="GO" id="GO:0033971">
    <property type="term" value="F:hydroxyisourate hydrolase activity"/>
    <property type="evidence" value="ECO:0007669"/>
    <property type="project" value="UniProtKB-EC"/>
</dbReference>
<evidence type="ECO:0000256" key="2">
    <source>
        <dbReference type="ARBA" id="ARBA00002704"/>
    </source>
</evidence>
<keyword evidence="6 7" id="KW-0378">Hydrolase</keyword>
<protein>
    <recommendedName>
        <fullName evidence="7">5-hydroxyisourate hydrolase</fullName>
        <shortName evidence="7">HIU hydrolase</shortName>
        <shortName evidence="7">HIUHase</shortName>
        <ecNumber evidence="7">3.5.2.17</ecNumber>
    </recommendedName>
</protein>